<dbReference type="EMBL" id="JAPCWZ010000005">
    <property type="protein sequence ID" value="KAK8862167.1"/>
    <property type="molecule type" value="Genomic_DNA"/>
</dbReference>
<feature type="domain" description="NACHT" evidence="4">
    <location>
        <begin position="85"/>
        <end position="229"/>
    </location>
</feature>
<accession>A0ABR2IFQ6</accession>
<dbReference type="SUPFAM" id="SSF50969">
    <property type="entry name" value="YVTN repeat-like/Quinoprotein amine dehydrogenase"/>
    <property type="match status" value="1"/>
</dbReference>
<dbReference type="PROSITE" id="PS00678">
    <property type="entry name" value="WD_REPEATS_1"/>
    <property type="match status" value="3"/>
</dbReference>
<dbReference type="Gene3D" id="3.40.50.300">
    <property type="entry name" value="P-loop containing nucleotide triphosphate hydrolases"/>
    <property type="match status" value="1"/>
</dbReference>
<dbReference type="InterPro" id="IPR001680">
    <property type="entry name" value="WD40_rpt"/>
</dbReference>
<evidence type="ECO:0000256" key="2">
    <source>
        <dbReference type="ARBA" id="ARBA00022737"/>
    </source>
</evidence>
<dbReference type="Gene3D" id="2.130.10.10">
    <property type="entry name" value="YVTN repeat-like/Quinoprotein amine dehydrogenase"/>
    <property type="match status" value="3"/>
</dbReference>
<evidence type="ECO:0000313" key="6">
    <source>
        <dbReference type="Proteomes" id="UP001390339"/>
    </source>
</evidence>
<feature type="repeat" description="WD" evidence="3">
    <location>
        <begin position="886"/>
        <end position="927"/>
    </location>
</feature>
<dbReference type="Proteomes" id="UP001390339">
    <property type="component" value="Unassembled WGS sequence"/>
</dbReference>
<protein>
    <submittedName>
        <fullName evidence="5">Vegetative incompatibility protein HET-E-1</fullName>
    </submittedName>
</protein>
<feature type="repeat" description="WD" evidence="3">
    <location>
        <begin position="844"/>
        <end position="885"/>
    </location>
</feature>
<dbReference type="Pfam" id="PF24883">
    <property type="entry name" value="NPHP3_N"/>
    <property type="match status" value="1"/>
</dbReference>
<dbReference type="PANTHER" id="PTHR19848:SF8">
    <property type="entry name" value="F-BOX AND WD REPEAT DOMAIN CONTAINING 7"/>
    <property type="match status" value="1"/>
</dbReference>
<feature type="repeat" description="WD" evidence="3">
    <location>
        <begin position="638"/>
        <end position="679"/>
    </location>
</feature>
<proteinExistence type="predicted"/>
<keyword evidence="6" id="KW-1185">Reference proteome</keyword>
<keyword evidence="2" id="KW-0677">Repeat</keyword>
<evidence type="ECO:0000256" key="1">
    <source>
        <dbReference type="ARBA" id="ARBA00022574"/>
    </source>
</evidence>
<evidence type="ECO:0000259" key="4">
    <source>
        <dbReference type="PROSITE" id="PS50837"/>
    </source>
</evidence>
<dbReference type="SMART" id="SM00320">
    <property type="entry name" value="WD40"/>
    <property type="match status" value="9"/>
</dbReference>
<dbReference type="SUPFAM" id="SSF50998">
    <property type="entry name" value="Quinoprotein alcohol dehydrogenase-like"/>
    <property type="match status" value="1"/>
</dbReference>
<dbReference type="InterPro" id="IPR015943">
    <property type="entry name" value="WD40/YVTN_repeat-like_dom_sf"/>
</dbReference>
<dbReference type="PROSITE" id="PS50082">
    <property type="entry name" value="WD_REPEATS_2"/>
    <property type="match status" value="4"/>
</dbReference>
<evidence type="ECO:0000256" key="3">
    <source>
        <dbReference type="PROSITE-ProRule" id="PRU00221"/>
    </source>
</evidence>
<name>A0ABR2IFQ6_9PEZI</name>
<reference evidence="5 6" key="1">
    <citation type="journal article" date="2024" name="IMA Fungus">
        <title>Apiospora arundinis, a panoply of carbohydrate-active enzymes and secondary metabolites.</title>
        <authorList>
            <person name="Sorensen T."/>
            <person name="Petersen C."/>
            <person name="Muurmann A.T."/>
            <person name="Christiansen J.V."/>
            <person name="Brundto M.L."/>
            <person name="Overgaard C.K."/>
            <person name="Boysen A.T."/>
            <person name="Wollenberg R.D."/>
            <person name="Larsen T.O."/>
            <person name="Sorensen J.L."/>
            <person name="Nielsen K.L."/>
            <person name="Sondergaard T.E."/>
        </authorList>
    </citation>
    <scope>NUCLEOTIDE SEQUENCE [LARGE SCALE GENOMIC DNA]</scope>
    <source>
        <strain evidence="5 6">AAU 773</strain>
    </source>
</reference>
<dbReference type="PROSITE" id="PS50837">
    <property type="entry name" value="NACHT"/>
    <property type="match status" value="1"/>
</dbReference>
<dbReference type="InterPro" id="IPR007111">
    <property type="entry name" value="NACHT_NTPase"/>
</dbReference>
<feature type="repeat" description="WD" evidence="3">
    <location>
        <begin position="928"/>
        <end position="959"/>
    </location>
</feature>
<comment type="caution">
    <text evidence="5">The sequence shown here is derived from an EMBL/GenBank/DDBJ whole genome shotgun (WGS) entry which is preliminary data.</text>
</comment>
<dbReference type="InterPro" id="IPR019775">
    <property type="entry name" value="WD40_repeat_CS"/>
</dbReference>
<keyword evidence="1 3" id="KW-0853">WD repeat</keyword>
<evidence type="ECO:0000313" key="5">
    <source>
        <dbReference type="EMBL" id="KAK8862167.1"/>
    </source>
</evidence>
<dbReference type="Pfam" id="PF00400">
    <property type="entry name" value="WD40"/>
    <property type="match status" value="8"/>
</dbReference>
<dbReference type="PRINTS" id="PR00320">
    <property type="entry name" value="GPROTEINBRPT"/>
</dbReference>
<dbReference type="PROSITE" id="PS50294">
    <property type="entry name" value="WD_REPEATS_REGION"/>
    <property type="match status" value="3"/>
</dbReference>
<dbReference type="InterPro" id="IPR027417">
    <property type="entry name" value="P-loop_NTPase"/>
</dbReference>
<dbReference type="InterPro" id="IPR020472">
    <property type="entry name" value="WD40_PAC1"/>
</dbReference>
<dbReference type="CDD" id="cd00200">
    <property type="entry name" value="WD40"/>
    <property type="match status" value="1"/>
</dbReference>
<sequence>METQIHQQGSQYNGEIMVAGGHTHFGNTINIQQTADRCLADLRITDPRHDKERIQETKGGLLADSYDWVLQNPDFCQWRDNQEQPLLWVNGDPGKGKTMLLCGIIDQLEAERAEGTLLSYFFCQATDERINTATTVVRGLIYMLLDKDASLVSHIKKKYSTAGKALFEDTNAWQALREIFVDILQDPKLQGVYLLVDALDECVKGLPQLLELIVQTSRSTRVQWLVSSRNWPQIEVQLCSVAKRLSLELNEESVSAAVKSYIKQKVKELAKEKTYSPRTKRHVHRYLSTHADGTFLWVALVCQELKAVPEFDARKRVETFPPGLDSLYQRIMGLISISEVYDRCRQLLAIAATVYRPLSPLEYVSFFGDLNDLSSDSEFDDAECEDSDSERTTWEESTSDVTKMIQDLVSLCGSFLIVRKGIVYFVHQSAKDFLIKKQSAILFPQGQAEIHDRISSASIEAMSQTLKRDIYGLCDPGFPIEDISRQESDRDPLAAIRYSCVHWVNHFLDVSKTPDRNDGVHGDELADRFLRGKGLYWIESLSLLRSMSEGMLGLQKLIQHLREQSRAIGFQALVVDIYRLLQAFRPAIEGWPLQTYTSALVLSPTKSLMRQLFCHEQPQWVECKTDLAEQWSACEATLESHTSCVWSTAFSADGRRVVSASGDRTVKIWDAQTGECEVTLKGHTGGVRLAAFSADGRRVVSVSNGIVKTWNAQTGECEMTFTGYISRVCSAAFSADGRRVALASEDTVKLWDVQTGNYKITLKGYTGMVFAAAFSADGRRFVSASKETAKLWDAQTGECEMALKDYTGSSSSAAFSADGQRVVLASNKNVELWDAQTGEHEMALKGHTEVVVSVAFSADGRRIVSASNDRTIRLWDAHTGECETTLKGHSRQAWSVAFSVDGRRIVSGSNDTTVRLWDAQTSECETALEGHTKMVSSVAFSADGRRILSTASDIPGIAWPSWDGTIRLWDVATGKCEAIFNAHNWDVYSAAFSADGQRIVSASIDDVKLWDAQTGVCLRTYNVSNVTTVSFNPTGTLIHTNAGDIHVDESVPANVDTHLAKPAQQNDYDLSPDHDWILKRSKKILWLPPEYRPIKFPMSLTEAGTDLALGCSSGRVYIFHLTLS</sequence>
<dbReference type="InterPro" id="IPR011047">
    <property type="entry name" value="Quinoprotein_ADH-like_sf"/>
</dbReference>
<gene>
    <name evidence="5" type="ORF">PGQ11_008402</name>
</gene>
<dbReference type="PANTHER" id="PTHR19848">
    <property type="entry name" value="WD40 REPEAT PROTEIN"/>
    <property type="match status" value="1"/>
</dbReference>
<dbReference type="InterPro" id="IPR056884">
    <property type="entry name" value="NPHP3-like_N"/>
</dbReference>
<dbReference type="InterPro" id="IPR011044">
    <property type="entry name" value="Quino_amine_DH_bsu"/>
</dbReference>
<organism evidence="5 6">
    <name type="scientific">Apiospora arundinis</name>
    <dbReference type="NCBI Taxonomy" id="335852"/>
    <lineage>
        <taxon>Eukaryota</taxon>
        <taxon>Fungi</taxon>
        <taxon>Dikarya</taxon>
        <taxon>Ascomycota</taxon>
        <taxon>Pezizomycotina</taxon>
        <taxon>Sordariomycetes</taxon>
        <taxon>Xylariomycetidae</taxon>
        <taxon>Amphisphaeriales</taxon>
        <taxon>Apiosporaceae</taxon>
        <taxon>Apiospora</taxon>
    </lineage>
</organism>